<dbReference type="EMBL" id="ACKZ01000028">
    <property type="protein sequence ID" value="EEW36578.1"/>
    <property type="molecule type" value="Genomic_DNA"/>
</dbReference>
<dbReference type="AlphaFoldDB" id="C8NIF2"/>
<proteinExistence type="predicted"/>
<evidence type="ECO:0000313" key="2">
    <source>
        <dbReference type="Proteomes" id="UP000005926"/>
    </source>
</evidence>
<gene>
    <name evidence="1" type="ORF">HMPREF0444_1697</name>
</gene>
<sequence length="391" mass="45003">MTEKQQLETLMNEMLPGLQLFARDINLTPEEVACYRVGEVVRNPAFTDATSRVGGMVTTHRYGILSNHMMDLSYAEHGTNWGLCIANRDSHFKVLDIYEHEGKTQILLLHLPDDYRWKWLEDFTIHLPGNLVDDCRSRFLNKAFGEPIPEVTSEDWMERCGFPIGIDMKGKLFSNEIPIAQQMRPVKEASFRSFYHELVYVRCVALIEDVMPEVAKEGDTGLVLYGYIDEEAGVSFQPLWVAKEGESTLDMRLIPEETMYLIRLANLDDCDFCSMKWIEVDSYIVDRARRVIAEVYDTKSKEKEETRTFQGLDQFRHRAHPDNFGVAVYYEDKSKDPERLWVRISRVEGNQCFGTLLMDSSNPGGLKAGDEIVFRVLQNENGELEVVSVQK</sequence>
<organism evidence="1 2">
    <name type="scientific">Granulicatella adiacens ATCC 49175</name>
    <dbReference type="NCBI Taxonomy" id="638301"/>
    <lineage>
        <taxon>Bacteria</taxon>
        <taxon>Bacillati</taxon>
        <taxon>Bacillota</taxon>
        <taxon>Bacilli</taxon>
        <taxon>Lactobacillales</taxon>
        <taxon>Carnobacteriaceae</taxon>
        <taxon>Granulicatella</taxon>
    </lineage>
</organism>
<dbReference type="eggNOG" id="ENOG5030QII">
    <property type="taxonomic scope" value="Bacteria"/>
</dbReference>
<dbReference type="Proteomes" id="UP000005926">
    <property type="component" value="Unassembled WGS sequence"/>
</dbReference>
<keyword evidence="2" id="KW-1185">Reference proteome</keyword>
<dbReference type="HOGENOM" id="CLU_705487_0_0_9"/>
<evidence type="ECO:0000313" key="1">
    <source>
        <dbReference type="EMBL" id="EEW36578.1"/>
    </source>
</evidence>
<dbReference type="STRING" id="638301.HMPREF0444_1697"/>
<dbReference type="RefSeq" id="WP_005606254.1">
    <property type="nucleotide sequence ID" value="NZ_CP102283.1"/>
</dbReference>
<reference evidence="1 2" key="1">
    <citation type="submission" date="2009-08" db="EMBL/GenBank/DDBJ databases">
        <authorList>
            <person name="Muzny D."/>
            <person name="Qin X."/>
            <person name="Deng J."/>
            <person name="Jiang H."/>
            <person name="Liu Y."/>
            <person name="Qu J."/>
            <person name="Song X.-Z."/>
            <person name="Zhang L."/>
            <person name="Thornton R."/>
            <person name="Coyle M."/>
            <person name="Francisco L."/>
            <person name="Jackson L."/>
            <person name="Javaid M."/>
            <person name="Korchina V."/>
            <person name="Kovar C."/>
            <person name="Mata R."/>
            <person name="Mathew T."/>
            <person name="Ngo R."/>
            <person name="Nguyen L."/>
            <person name="Nguyen N."/>
            <person name="Okwuonu G."/>
            <person name="Ongeri F."/>
            <person name="Pham C."/>
            <person name="Simmons D."/>
            <person name="Wilczek-Boney K."/>
            <person name="Hale W."/>
            <person name="Jakkamsetti A."/>
            <person name="Pham P."/>
            <person name="Ruth R."/>
            <person name="San Lucas F."/>
            <person name="Warren J."/>
            <person name="Zhang J."/>
            <person name="Zhao Z."/>
            <person name="Zhou C."/>
            <person name="Zhu D."/>
            <person name="Lee S."/>
            <person name="Bess C."/>
            <person name="Blankenburg K."/>
            <person name="Forbes L."/>
            <person name="Fu Q."/>
            <person name="Gubbala S."/>
            <person name="Hirani K."/>
            <person name="Jayaseelan J.C."/>
            <person name="Lara F."/>
            <person name="Munidasa M."/>
            <person name="Palculict T."/>
            <person name="Patil S."/>
            <person name="Pu L.-L."/>
            <person name="Saada N."/>
            <person name="Tang L."/>
            <person name="Weissenberger G."/>
            <person name="Zhu Y."/>
            <person name="Hemphill L."/>
            <person name="Shang Y."/>
            <person name="Youmans B."/>
            <person name="Ayvaz T."/>
            <person name="Ross M."/>
            <person name="Santibanez J."/>
            <person name="Aqrawi P."/>
            <person name="Gross S."/>
            <person name="Joshi V."/>
            <person name="Fowler G."/>
            <person name="Nazareth L."/>
            <person name="Reid J."/>
            <person name="Worley K."/>
            <person name="Petrosino J."/>
            <person name="Highlander S."/>
            <person name="Gibbs R."/>
        </authorList>
    </citation>
    <scope>NUCLEOTIDE SEQUENCE [LARGE SCALE GENOMIC DNA]</scope>
    <source>
        <strain evidence="1 2">ATCC 49175</strain>
    </source>
</reference>
<accession>C8NIF2</accession>
<dbReference type="GeneID" id="78412535"/>
<name>C8NIF2_9LACT</name>
<protein>
    <submittedName>
        <fullName evidence="1">Uncharacterized protein</fullName>
    </submittedName>
</protein>
<comment type="caution">
    <text evidence="1">The sequence shown here is derived from an EMBL/GenBank/DDBJ whole genome shotgun (WGS) entry which is preliminary data.</text>
</comment>